<keyword evidence="2 5" id="KW-0812">Transmembrane</keyword>
<dbReference type="EMBL" id="JACHXF010000003">
    <property type="protein sequence ID" value="MBB3094531.1"/>
    <property type="molecule type" value="Genomic_DNA"/>
</dbReference>
<dbReference type="UniPathway" id="UPA00895"/>
<evidence type="ECO:0000259" key="6">
    <source>
        <dbReference type="Pfam" id="PF07291"/>
    </source>
</evidence>
<feature type="domain" description="Methylamine utilisation protein MauE" evidence="6">
    <location>
        <begin position="4"/>
        <end position="129"/>
    </location>
</feature>
<dbReference type="Proteomes" id="UP000590749">
    <property type="component" value="Unassembled WGS sequence"/>
</dbReference>
<feature type="transmembrane region" description="Helical" evidence="5">
    <location>
        <begin position="75"/>
        <end position="95"/>
    </location>
</feature>
<evidence type="ECO:0000256" key="3">
    <source>
        <dbReference type="ARBA" id="ARBA00022989"/>
    </source>
</evidence>
<keyword evidence="3 5" id="KW-1133">Transmembrane helix</keyword>
<evidence type="ECO:0000313" key="7">
    <source>
        <dbReference type="EMBL" id="MBB3094531.1"/>
    </source>
</evidence>
<accession>A0A7W5ADX6</accession>
<feature type="transmembrane region" description="Helical" evidence="5">
    <location>
        <begin position="6"/>
        <end position="25"/>
    </location>
</feature>
<keyword evidence="8" id="KW-1185">Reference proteome</keyword>
<evidence type="ECO:0000313" key="8">
    <source>
        <dbReference type="Proteomes" id="UP000590749"/>
    </source>
</evidence>
<comment type="caution">
    <text evidence="7">The sequence shown here is derived from an EMBL/GenBank/DDBJ whole genome shotgun (WGS) entry which is preliminary data.</text>
</comment>
<name>A0A7W5ADX6_9ACTN</name>
<dbReference type="RefSeq" id="WP_183218793.1">
    <property type="nucleotide sequence ID" value="NZ_BMPW01000008.1"/>
</dbReference>
<evidence type="ECO:0000256" key="2">
    <source>
        <dbReference type="ARBA" id="ARBA00022692"/>
    </source>
</evidence>
<organism evidence="7 8">
    <name type="scientific">Actinoplanes campanulatus</name>
    <dbReference type="NCBI Taxonomy" id="113559"/>
    <lineage>
        <taxon>Bacteria</taxon>
        <taxon>Bacillati</taxon>
        <taxon>Actinomycetota</taxon>
        <taxon>Actinomycetes</taxon>
        <taxon>Micromonosporales</taxon>
        <taxon>Micromonosporaceae</taxon>
        <taxon>Actinoplanes</taxon>
    </lineage>
</organism>
<feature type="transmembrane region" description="Helical" evidence="5">
    <location>
        <begin position="115"/>
        <end position="131"/>
    </location>
</feature>
<dbReference type="Pfam" id="PF07291">
    <property type="entry name" value="MauE"/>
    <property type="match status" value="1"/>
</dbReference>
<evidence type="ECO:0000256" key="1">
    <source>
        <dbReference type="ARBA" id="ARBA00004141"/>
    </source>
</evidence>
<dbReference type="AlphaFoldDB" id="A0A7W5ADX6"/>
<comment type="subcellular location">
    <subcellularLocation>
        <location evidence="1">Membrane</location>
        <topology evidence="1">Multi-pass membrane protein</topology>
    </subcellularLocation>
</comment>
<dbReference type="GO" id="GO:0016020">
    <property type="term" value="C:membrane"/>
    <property type="evidence" value="ECO:0007669"/>
    <property type="project" value="UniProtKB-SubCell"/>
</dbReference>
<evidence type="ECO:0000256" key="4">
    <source>
        <dbReference type="ARBA" id="ARBA00023136"/>
    </source>
</evidence>
<reference evidence="7 8" key="1">
    <citation type="submission" date="2020-08" db="EMBL/GenBank/DDBJ databases">
        <title>Genomic Encyclopedia of Type Strains, Phase III (KMG-III): the genomes of soil and plant-associated and newly described type strains.</title>
        <authorList>
            <person name="Whitman W."/>
        </authorList>
    </citation>
    <scope>NUCLEOTIDE SEQUENCE [LARGE SCALE GENOMIC DNA]</scope>
    <source>
        <strain evidence="7 8">CECT 3287</strain>
    </source>
</reference>
<feature type="transmembrane region" description="Helical" evidence="5">
    <location>
        <begin position="143"/>
        <end position="160"/>
    </location>
</feature>
<keyword evidence="4 5" id="KW-0472">Membrane</keyword>
<dbReference type="InterPro" id="IPR009908">
    <property type="entry name" value="Methylamine_util_MauE"/>
</dbReference>
<protein>
    <recommendedName>
        <fullName evidence="6">Methylamine utilisation protein MauE domain-containing protein</fullName>
    </recommendedName>
</protein>
<dbReference type="GO" id="GO:0030416">
    <property type="term" value="P:methylamine metabolic process"/>
    <property type="evidence" value="ECO:0007669"/>
    <property type="project" value="InterPro"/>
</dbReference>
<proteinExistence type="predicted"/>
<sequence length="178" mass="18232">MHQQIATAIAVGGALLLLAAGVGHLRRRAHLAAVLAAQRMVPRWSHRPLAAVVAVVEVAAGAGAVAGWLTASWPLMTPASAMYAAFGVYTTVLRIRRPGTPCGCFDGDSAVSWSVVVRAWMFCGAVIVAASAPDADAAVTDRMVVGCAAILVALISWLAPQLAGVGRPVRTGGAGSRR</sequence>
<evidence type="ECO:0000256" key="5">
    <source>
        <dbReference type="SAM" id="Phobius"/>
    </source>
</evidence>
<gene>
    <name evidence="7" type="ORF">FHR83_002183</name>
</gene>
<feature type="transmembrane region" description="Helical" evidence="5">
    <location>
        <begin position="49"/>
        <end position="69"/>
    </location>
</feature>